<protein>
    <recommendedName>
        <fullName evidence="3">histidine kinase</fullName>
        <ecNumber evidence="3">2.7.13.3</ecNumber>
    </recommendedName>
</protein>
<dbReference type="AlphaFoldDB" id="A0A8T4IAY7"/>
<dbReference type="SMART" id="SM00387">
    <property type="entry name" value="HATPase_c"/>
    <property type="match status" value="1"/>
</dbReference>
<keyword evidence="5" id="KW-0597">Phosphoprotein</keyword>
<keyword evidence="8 12" id="KW-0418">Kinase</keyword>
<evidence type="ECO:0000259" key="11">
    <source>
        <dbReference type="PROSITE" id="PS50109"/>
    </source>
</evidence>
<feature type="transmembrane region" description="Helical" evidence="10">
    <location>
        <begin position="64"/>
        <end position="82"/>
    </location>
</feature>
<evidence type="ECO:0000313" key="12">
    <source>
        <dbReference type="EMBL" id="MBR0550984.1"/>
    </source>
</evidence>
<feature type="transmembrane region" description="Helical" evidence="10">
    <location>
        <begin position="7"/>
        <end position="26"/>
    </location>
</feature>
<dbReference type="CDD" id="cd00082">
    <property type="entry name" value="HisKA"/>
    <property type="match status" value="1"/>
</dbReference>
<reference evidence="12" key="1">
    <citation type="submission" date="2021-04" db="EMBL/GenBank/DDBJ databases">
        <title>Ouciella asimina sp. nov., isolated from the surface seawater in the hydrothermal field of Okinawa Trough.</title>
        <authorList>
            <person name="Shuang W."/>
        </authorList>
    </citation>
    <scope>NUCLEOTIDE SEQUENCE</scope>
    <source>
        <strain evidence="12">LXI357</strain>
    </source>
</reference>
<accession>A0A8T4IAY7</accession>
<dbReference type="InterPro" id="IPR036890">
    <property type="entry name" value="HATPase_C_sf"/>
</dbReference>
<evidence type="ECO:0000256" key="1">
    <source>
        <dbReference type="ARBA" id="ARBA00000085"/>
    </source>
</evidence>
<sequence length="415" mass="44836">MRQLIALRWLAVIGQYATIQVVHFTMGVHLPIAPMFAILAALVVLNVVSTVALHRGIRMGERELLLALLIDVAGLAGLLYFSGGATNPFVSLFLLQVVLGAVLLRPASAWVIVGVTTASFLILAVAHRPLVLPPRFMLGMFDLYIIGALISFVLIAALLVLFLARVNANLRARDARLATLRQQAVEEDHIVRMGLLASGAAHELGTPLASLSVIVNDWSRMPRLTEDSEIAEEIADMRVAVDRCKAIVSGILMSAGEARGEQTAITTVGRFFDEAASEWRKRNGDGTLVFTNHLTADPAIVSDAALKQVIWNVLDNAWEASHQPIELALTRDGDELVLTTRDHGPGFADAILSNWGKPYQSTKGREGGGLGLFLVVNVMRKMGGRVEARNDPSGGAVVTLALPLETIAWTGERQR</sequence>
<name>A0A8T4IAY7_9SPHN</name>
<keyword evidence="13" id="KW-1185">Reference proteome</keyword>
<dbReference type="InterPro" id="IPR003661">
    <property type="entry name" value="HisK_dim/P_dom"/>
</dbReference>
<keyword evidence="10" id="KW-1133">Transmembrane helix</keyword>
<keyword evidence="9" id="KW-0067">ATP-binding</keyword>
<keyword evidence="7" id="KW-0547">Nucleotide-binding</keyword>
<dbReference type="Pfam" id="PF02518">
    <property type="entry name" value="HATPase_c"/>
    <property type="match status" value="1"/>
</dbReference>
<dbReference type="GO" id="GO:0005886">
    <property type="term" value="C:plasma membrane"/>
    <property type="evidence" value="ECO:0007669"/>
    <property type="project" value="UniProtKB-SubCell"/>
</dbReference>
<organism evidence="12 13">
    <name type="scientific">Stakelama marina</name>
    <dbReference type="NCBI Taxonomy" id="2826939"/>
    <lineage>
        <taxon>Bacteria</taxon>
        <taxon>Pseudomonadati</taxon>
        <taxon>Pseudomonadota</taxon>
        <taxon>Alphaproteobacteria</taxon>
        <taxon>Sphingomonadales</taxon>
        <taxon>Sphingomonadaceae</taxon>
        <taxon>Stakelama</taxon>
    </lineage>
</organism>
<evidence type="ECO:0000256" key="6">
    <source>
        <dbReference type="ARBA" id="ARBA00022679"/>
    </source>
</evidence>
<evidence type="ECO:0000256" key="2">
    <source>
        <dbReference type="ARBA" id="ARBA00004651"/>
    </source>
</evidence>
<dbReference type="InterPro" id="IPR003594">
    <property type="entry name" value="HATPase_dom"/>
</dbReference>
<comment type="caution">
    <text evidence="12">The sequence shown here is derived from an EMBL/GenBank/DDBJ whole genome shotgun (WGS) entry which is preliminary data.</text>
</comment>
<feature type="domain" description="Histidine kinase" evidence="11">
    <location>
        <begin position="199"/>
        <end position="406"/>
    </location>
</feature>
<keyword evidence="10" id="KW-0472">Membrane</keyword>
<dbReference type="GO" id="GO:0005524">
    <property type="term" value="F:ATP binding"/>
    <property type="evidence" value="ECO:0007669"/>
    <property type="project" value="UniProtKB-KW"/>
</dbReference>
<evidence type="ECO:0000256" key="4">
    <source>
        <dbReference type="ARBA" id="ARBA00022475"/>
    </source>
</evidence>
<evidence type="ECO:0000256" key="9">
    <source>
        <dbReference type="ARBA" id="ARBA00022840"/>
    </source>
</evidence>
<dbReference type="EC" id="2.7.13.3" evidence="3"/>
<dbReference type="InterPro" id="IPR036097">
    <property type="entry name" value="HisK_dim/P_sf"/>
</dbReference>
<evidence type="ECO:0000313" key="13">
    <source>
        <dbReference type="Proteomes" id="UP000676996"/>
    </source>
</evidence>
<evidence type="ECO:0000256" key="3">
    <source>
        <dbReference type="ARBA" id="ARBA00012438"/>
    </source>
</evidence>
<dbReference type="SUPFAM" id="SSF47384">
    <property type="entry name" value="Homodimeric domain of signal transducing histidine kinase"/>
    <property type="match status" value="1"/>
</dbReference>
<dbReference type="InterPro" id="IPR005467">
    <property type="entry name" value="His_kinase_dom"/>
</dbReference>
<comment type="catalytic activity">
    <reaction evidence="1">
        <text>ATP + protein L-histidine = ADP + protein N-phospho-L-histidine.</text>
        <dbReference type="EC" id="2.7.13.3"/>
    </reaction>
</comment>
<dbReference type="InterPro" id="IPR050980">
    <property type="entry name" value="2C_sensor_his_kinase"/>
</dbReference>
<dbReference type="PRINTS" id="PR00344">
    <property type="entry name" value="BCTRLSENSOR"/>
</dbReference>
<dbReference type="PROSITE" id="PS50109">
    <property type="entry name" value="HIS_KIN"/>
    <property type="match status" value="1"/>
</dbReference>
<dbReference type="Proteomes" id="UP000676996">
    <property type="component" value="Unassembled WGS sequence"/>
</dbReference>
<feature type="transmembrane region" description="Helical" evidence="10">
    <location>
        <begin position="32"/>
        <end position="52"/>
    </location>
</feature>
<gene>
    <name evidence="12" type="ORF">J7S20_00520</name>
</gene>
<proteinExistence type="predicted"/>
<dbReference type="Gene3D" id="3.30.565.10">
    <property type="entry name" value="Histidine kinase-like ATPase, C-terminal domain"/>
    <property type="match status" value="1"/>
</dbReference>
<dbReference type="Gene3D" id="1.10.287.130">
    <property type="match status" value="1"/>
</dbReference>
<dbReference type="EMBL" id="JAGRQC010000001">
    <property type="protein sequence ID" value="MBR0550984.1"/>
    <property type="molecule type" value="Genomic_DNA"/>
</dbReference>
<dbReference type="InterPro" id="IPR004358">
    <property type="entry name" value="Sig_transdc_His_kin-like_C"/>
</dbReference>
<dbReference type="PANTHER" id="PTHR44936:SF10">
    <property type="entry name" value="SENSOR PROTEIN RSTB"/>
    <property type="match status" value="1"/>
</dbReference>
<feature type="transmembrane region" description="Helical" evidence="10">
    <location>
        <begin position="111"/>
        <end position="131"/>
    </location>
</feature>
<evidence type="ECO:0000256" key="8">
    <source>
        <dbReference type="ARBA" id="ARBA00022777"/>
    </source>
</evidence>
<dbReference type="PANTHER" id="PTHR44936">
    <property type="entry name" value="SENSOR PROTEIN CREC"/>
    <property type="match status" value="1"/>
</dbReference>
<keyword evidence="10" id="KW-0812">Transmembrane</keyword>
<keyword evidence="6" id="KW-0808">Transferase</keyword>
<feature type="transmembrane region" description="Helical" evidence="10">
    <location>
        <begin position="143"/>
        <end position="164"/>
    </location>
</feature>
<evidence type="ECO:0000256" key="10">
    <source>
        <dbReference type="SAM" id="Phobius"/>
    </source>
</evidence>
<dbReference type="GO" id="GO:0000155">
    <property type="term" value="F:phosphorelay sensor kinase activity"/>
    <property type="evidence" value="ECO:0007669"/>
    <property type="project" value="InterPro"/>
</dbReference>
<feature type="transmembrane region" description="Helical" evidence="10">
    <location>
        <begin position="88"/>
        <end position="104"/>
    </location>
</feature>
<keyword evidence="4" id="KW-1003">Cell membrane</keyword>
<comment type="subcellular location">
    <subcellularLocation>
        <location evidence="2">Cell membrane</location>
        <topology evidence="2">Multi-pass membrane protein</topology>
    </subcellularLocation>
</comment>
<evidence type="ECO:0000256" key="5">
    <source>
        <dbReference type="ARBA" id="ARBA00022553"/>
    </source>
</evidence>
<dbReference type="SUPFAM" id="SSF55874">
    <property type="entry name" value="ATPase domain of HSP90 chaperone/DNA topoisomerase II/histidine kinase"/>
    <property type="match status" value="1"/>
</dbReference>
<evidence type="ECO:0000256" key="7">
    <source>
        <dbReference type="ARBA" id="ARBA00022741"/>
    </source>
</evidence>